<gene>
    <name evidence="1" type="ORF">KS419_14415</name>
</gene>
<sequence>SANTSICLDGYASEHLLAEEETVVVNFAKNHTFKKSTLAFNIAFLKCKYKFLHLRALSSSSAYSHGN</sequence>
<evidence type="ECO:0000313" key="1">
    <source>
        <dbReference type="EMBL" id="MBU9712921.1"/>
    </source>
</evidence>
<keyword evidence="2" id="KW-1185">Reference proteome</keyword>
<comment type="caution">
    <text evidence="1">The sequence shown here is derived from an EMBL/GenBank/DDBJ whole genome shotgun (WGS) entry which is preliminary data.</text>
</comment>
<reference evidence="1 2" key="1">
    <citation type="submission" date="2021-06" db="EMBL/GenBank/DDBJ databases">
        <title>Bacillus sp. RD4P76, an endophyte from a halophyte.</title>
        <authorList>
            <person name="Sun J.-Q."/>
        </authorList>
    </citation>
    <scope>NUCLEOTIDE SEQUENCE [LARGE SCALE GENOMIC DNA]</scope>
    <source>
        <strain evidence="1 2">CGMCC 1.15917</strain>
    </source>
</reference>
<dbReference type="Proteomes" id="UP000784880">
    <property type="component" value="Unassembled WGS sequence"/>
</dbReference>
<proteinExistence type="predicted"/>
<evidence type="ECO:0000313" key="2">
    <source>
        <dbReference type="Proteomes" id="UP000784880"/>
    </source>
</evidence>
<feature type="non-terminal residue" evidence="1">
    <location>
        <position position="1"/>
    </location>
</feature>
<protein>
    <submittedName>
        <fullName evidence="1">Uncharacterized protein</fullName>
    </submittedName>
</protein>
<accession>A0ABS6JGW4</accession>
<name>A0ABS6JGW4_9BACI</name>
<dbReference type="RefSeq" id="WP_217067093.1">
    <property type="nucleotide sequence ID" value="NZ_JAHQCS010000116.1"/>
</dbReference>
<dbReference type="EMBL" id="JAHQCS010000116">
    <property type="protein sequence ID" value="MBU9712921.1"/>
    <property type="molecule type" value="Genomic_DNA"/>
</dbReference>
<organism evidence="1 2">
    <name type="scientific">Evansella tamaricis</name>
    <dbReference type="NCBI Taxonomy" id="2069301"/>
    <lineage>
        <taxon>Bacteria</taxon>
        <taxon>Bacillati</taxon>
        <taxon>Bacillota</taxon>
        <taxon>Bacilli</taxon>
        <taxon>Bacillales</taxon>
        <taxon>Bacillaceae</taxon>
        <taxon>Evansella</taxon>
    </lineage>
</organism>